<dbReference type="PANTHER" id="PTHR24183">
    <property type="entry name" value="FIBRONECTIN TYPE 3 AND ANKYRIN REPEAT DOMAINS PROTEIN 1"/>
    <property type="match status" value="1"/>
</dbReference>
<dbReference type="Gene3D" id="1.25.40.20">
    <property type="entry name" value="Ankyrin repeat-containing domain"/>
    <property type="match status" value="1"/>
</dbReference>
<dbReference type="EMBL" id="JAPNOA010000028">
    <property type="protein sequence ID" value="MCY0965623.1"/>
    <property type="molecule type" value="Genomic_DNA"/>
</dbReference>
<gene>
    <name evidence="2" type="ORF">OUO13_10525</name>
</gene>
<dbReference type="PANTHER" id="PTHR24183:SF1">
    <property type="entry name" value="FIBRONECTIN TYPE 3 AND ANKYRIN REPEAT DOMAINS PROTEIN 1"/>
    <property type="match status" value="1"/>
</dbReference>
<dbReference type="Proteomes" id="UP001150830">
    <property type="component" value="Unassembled WGS sequence"/>
</dbReference>
<comment type="caution">
    <text evidence="2">The sequence shown here is derived from an EMBL/GenBank/DDBJ whole genome shotgun (WGS) entry which is preliminary data.</text>
</comment>
<proteinExistence type="predicted"/>
<dbReference type="InterPro" id="IPR002110">
    <property type="entry name" value="Ankyrin_rpt"/>
</dbReference>
<evidence type="ECO:0000313" key="2">
    <source>
        <dbReference type="EMBL" id="MCY0965623.1"/>
    </source>
</evidence>
<feature type="repeat" description="ANK" evidence="1">
    <location>
        <begin position="62"/>
        <end position="94"/>
    </location>
</feature>
<dbReference type="AlphaFoldDB" id="A0A9X3EMX0"/>
<dbReference type="RefSeq" id="WP_283173837.1">
    <property type="nucleotide sequence ID" value="NZ_JAPNOA010000028.1"/>
</dbReference>
<dbReference type="PROSITE" id="PS50088">
    <property type="entry name" value="ANK_REPEAT"/>
    <property type="match status" value="3"/>
</dbReference>
<organism evidence="2 3">
    <name type="scientific">Parathalassolituus penaei</name>
    <dbReference type="NCBI Taxonomy" id="2997323"/>
    <lineage>
        <taxon>Bacteria</taxon>
        <taxon>Pseudomonadati</taxon>
        <taxon>Pseudomonadota</taxon>
        <taxon>Gammaproteobacteria</taxon>
        <taxon>Oceanospirillales</taxon>
        <taxon>Oceanospirillaceae</taxon>
        <taxon>Parathalassolituus</taxon>
    </lineage>
</organism>
<protein>
    <submittedName>
        <fullName evidence="2">Ankyrin repeat domain-containing protein</fullName>
    </submittedName>
</protein>
<accession>A0A9X3EMX0</accession>
<dbReference type="SUPFAM" id="SSF48403">
    <property type="entry name" value="Ankyrin repeat"/>
    <property type="match status" value="1"/>
</dbReference>
<name>A0A9X3EMX0_9GAMM</name>
<keyword evidence="1" id="KW-0040">ANK repeat</keyword>
<feature type="repeat" description="ANK" evidence="1">
    <location>
        <begin position="95"/>
        <end position="127"/>
    </location>
</feature>
<sequence length="158" mass="17250">MSYSFSPETVSWMQEHKLDPTAPDKPGRYQDTPLILASRMDHEYVVEELLAAGVDVNQRNMDGTNALWAAVVSSSFRIAERLIEAGVDINNRNDNGATALMYAASAGKAEWVAWLLGHDADTTAQTIDGFTAVELASNVMCLKLLRHHKAPAQPTAAH</sequence>
<dbReference type="InterPro" id="IPR036770">
    <property type="entry name" value="Ankyrin_rpt-contain_sf"/>
</dbReference>
<dbReference type="Pfam" id="PF00023">
    <property type="entry name" value="Ank"/>
    <property type="match status" value="1"/>
</dbReference>
<dbReference type="SMART" id="SM00248">
    <property type="entry name" value="ANK"/>
    <property type="match status" value="3"/>
</dbReference>
<reference evidence="2" key="1">
    <citation type="submission" date="2022-11" db="EMBL/GenBank/DDBJ databases">
        <title>Parathalassolutuus dongxingensis gen. nov., sp. nov., a novel member of family Oceanospirillaceae isolated from a coastal shrimp pond in Guangxi, China.</title>
        <authorList>
            <person name="Chen H."/>
        </authorList>
    </citation>
    <scope>NUCLEOTIDE SEQUENCE</scope>
    <source>
        <strain evidence="2">G-43</strain>
    </source>
</reference>
<evidence type="ECO:0000313" key="3">
    <source>
        <dbReference type="Proteomes" id="UP001150830"/>
    </source>
</evidence>
<dbReference type="Pfam" id="PF13857">
    <property type="entry name" value="Ank_5"/>
    <property type="match status" value="1"/>
</dbReference>
<dbReference type="PROSITE" id="PS50297">
    <property type="entry name" value="ANK_REP_REGION"/>
    <property type="match status" value="2"/>
</dbReference>
<feature type="repeat" description="ANK" evidence="1">
    <location>
        <begin position="29"/>
        <end position="61"/>
    </location>
</feature>
<keyword evidence="3" id="KW-1185">Reference proteome</keyword>
<evidence type="ECO:0000256" key="1">
    <source>
        <dbReference type="PROSITE-ProRule" id="PRU00023"/>
    </source>
</evidence>